<sequence>MGTVPSRDRAAANGTTTAMMAVAAHKAAMTEACAVSAGRNDLAVFGTLAAELEVILRFCQ</sequence>
<reference evidence="1 2" key="1">
    <citation type="journal article" date="2019" name="Emerg. Microbes Infect.">
        <title>Comprehensive subspecies identification of 175 nontuberculous mycobacteria species based on 7547 genomic profiles.</title>
        <authorList>
            <person name="Matsumoto Y."/>
            <person name="Kinjo T."/>
            <person name="Motooka D."/>
            <person name="Nabeya D."/>
            <person name="Jung N."/>
            <person name="Uechi K."/>
            <person name="Horii T."/>
            <person name="Iida T."/>
            <person name="Fujita J."/>
            <person name="Nakamura S."/>
        </authorList>
    </citation>
    <scope>NUCLEOTIDE SEQUENCE [LARGE SCALE GENOMIC DNA]</scope>
    <source>
        <strain evidence="1 2">JCM 13392</strain>
    </source>
</reference>
<accession>A0A7I9WL53</accession>
<name>A0A7I9WL53_9MYCO</name>
<proteinExistence type="predicted"/>
<comment type="caution">
    <text evidence="1">The sequence shown here is derived from an EMBL/GenBank/DDBJ whole genome shotgun (WGS) entry which is preliminary data.</text>
</comment>
<dbReference type="Proteomes" id="UP000465241">
    <property type="component" value="Unassembled WGS sequence"/>
</dbReference>
<organism evidence="1 2">
    <name type="scientific">Mycolicibacterium murale</name>
    <dbReference type="NCBI Taxonomy" id="182220"/>
    <lineage>
        <taxon>Bacteria</taxon>
        <taxon>Bacillati</taxon>
        <taxon>Actinomycetota</taxon>
        <taxon>Actinomycetes</taxon>
        <taxon>Mycobacteriales</taxon>
        <taxon>Mycobacteriaceae</taxon>
        <taxon>Mycolicibacterium</taxon>
    </lineage>
</organism>
<protein>
    <submittedName>
        <fullName evidence="1">Uncharacterized protein</fullName>
    </submittedName>
</protein>
<keyword evidence="2" id="KW-1185">Reference proteome</keyword>
<dbReference type="AlphaFoldDB" id="A0A7I9WL53"/>
<evidence type="ECO:0000313" key="1">
    <source>
        <dbReference type="EMBL" id="GFG58424.1"/>
    </source>
</evidence>
<gene>
    <name evidence="1" type="ORF">MMUR_25600</name>
</gene>
<evidence type="ECO:0000313" key="2">
    <source>
        <dbReference type="Proteomes" id="UP000465241"/>
    </source>
</evidence>
<dbReference type="EMBL" id="BLKT01000003">
    <property type="protein sequence ID" value="GFG58424.1"/>
    <property type="molecule type" value="Genomic_DNA"/>
</dbReference>